<comment type="caution">
    <text evidence="1">The sequence shown here is derived from an EMBL/GenBank/DDBJ whole genome shotgun (WGS) entry which is preliminary data.</text>
</comment>
<proteinExistence type="predicted"/>
<dbReference type="InterPro" id="IPR005501">
    <property type="entry name" value="LamB/YcsF/PxpA-like"/>
</dbReference>
<dbReference type="GO" id="GO:0017168">
    <property type="term" value="F:5-oxoprolinase (ATP-hydrolyzing) activity"/>
    <property type="evidence" value="ECO:0007669"/>
    <property type="project" value="UniProtKB-EC"/>
</dbReference>
<reference evidence="2" key="1">
    <citation type="journal article" date="2019" name="Int. J. Syst. Evol. Microbiol.">
        <title>The Global Catalogue of Microorganisms (GCM) 10K type strain sequencing project: providing services to taxonomists for standard genome sequencing and annotation.</title>
        <authorList>
            <consortium name="The Broad Institute Genomics Platform"/>
            <consortium name="The Broad Institute Genome Sequencing Center for Infectious Disease"/>
            <person name="Wu L."/>
            <person name="Ma J."/>
        </authorList>
    </citation>
    <scope>NUCLEOTIDE SEQUENCE [LARGE SCALE GENOMIC DNA]</scope>
    <source>
        <strain evidence="2">KCTC 42423</strain>
    </source>
</reference>
<dbReference type="PANTHER" id="PTHR30292:SF0">
    <property type="entry name" value="5-OXOPROLINASE SUBUNIT A"/>
    <property type="match status" value="1"/>
</dbReference>
<organism evidence="1 2">
    <name type="scientific">Aquimarina hainanensis</name>
    <dbReference type="NCBI Taxonomy" id="1578017"/>
    <lineage>
        <taxon>Bacteria</taxon>
        <taxon>Pseudomonadati</taxon>
        <taxon>Bacteroidota</taxon>
        <taxon>Flavobacteriia</taxon>
        <taxon>Flavobacteriales</taxon>
        <taxon>Flavobacteriaceae</taxon>
        <taxon>Aquimarina</taxon>
    </lineage>
</organism>
<keyword evidence="2" id="KW-1185">Reference proteome</keyword>
<keyword evidence="1" id="KW-0378">Hydrolase</keyword>
<dbReference type="EC" id="3.5.2.9" evidence="1"/>
<dbReference type="InterPro" id="IPR011330">
    <property type="entry name" value="Glyco_hydro/deAcase_b/a-brl"/>
</dbReference>
<accession>A0ABW5NDA6</accession>
<evidence type="ECO:0000313" key="1">
    <source>
        <dbReference type="EMBL" id="MFD2593440.1"/>
    </source>
</evidence>
<dbReference type="EMBL" id="JBHULX010000048">
    <property type="protein sequence ID" value="MFD2593440.1"/>
    <property type="molecule type" value="Genomic_DNA"/>
</dbReference>
<name>A0ABW5NDA6_9FLAO</name>
<dbReference type="Proteomes" id="UP001597459">
    <property type="component" value="Unassembled WGS sequence"/>
</dbReference>
<dbReference type="Gene3D" id="3.20.20.370">
    <property type="entry name" value="Glycoside hydrolase/deacetylase"/>
    <property type="match status" value="1"/>
</dbReference>
<dbReference type="CDD" id="cd10801">
    <property type="entry name" value="LamB_YcsF_like_1"/>
    <property type="match status" value="1"/>
</dbReference>
<dbReference type="Pfam" id="PF03746">
    <property type="entry name" value="LamB_YcsF"/>
    <property type="match status" value="1"/>
</dbReference>
<gene>
    <name evidence="1" type="primary">pxpA</name>
    <name evidence="1" type="ORF">ACFSTE_21565</name>
</gene>
<dbReference type="NCBIfam" id="NF003816">
    <property type="entry name" value="PRK05406.1-5"/>
    <property type="match status" value="1"/>
</dbReference>
<dbReference type="RefSeq" id="WP_378254150.1">
    <property type="nucleotide sequence ID" value="NZ_JBHSJV010000001.1"/>
</dbReference>
<dbReference type="PANTHER" id="PTHR30292">
    <property type="entry name" value="UNCHARACTERIZED PROTEIN YBGL-RELATED"/>
    <property type="match status" value="1"/>
</dbReference>
<sequence>MKKNIWNADVGEEAGFDHEIMPYISWCNISCGVHAGNDDEIKKTIDLAIANDVAIGAHPSYPDRKNFGRLSMDISMSELEEILTNQVLKVKKYVEERGKKMHHVKPHGALYNDAVIRPEIAEVIVNVVKNVDRRLFVLTSGNSMIETFMEEKNRIKKEVFADRNYTSDLQLVSRKYKEAVITEPEKVYAHVKEMVYHNRVLTIEGVRKNIFFDTICVHGDNPKSVAILKYVTEKINRNL</sequence>
<dbReference type="SUPFAM" id="SSF88713">
    <property type="entry name" value="Glycoside hydrolase/deacetylase"/>
    <property type="match status" value="1"/>
</dbReference>
<protein>
    <submittedName>
        <fullName evidence="1">5-oxoprolinase subunit PxpA</fullName>
        <ecNumber evidence="1">3.5.2.9</ecNumber>
    </submittedName>
</protein>
<evidence type="ECO:0000313" key="2">
    <source>
        <dbReference type="Proteomes" id="UP001597459"/>
    </source>
</evidence>